<dbReference type="PROSITE" id="PS50076">
    <property type="entry name" value="DNAJ_2"/>
    <property type="match status" value="1"/>
</dbReference>
<name>A0A8H7MZP5_BIOOC</name>
<dbReference type="InterPro" id="IPR001623">
    <property type="entry name" value="DnaJ_domain"/>
</dbReference>
<dbReference type="FunFam" id="1.10.287.110:FF:000073">
    <property type="entry name" value="DnaJ domain protein"/>
    <property type="match status" value="1"/>
</dbReference>
<evidence type="ECO:0000313" key="3">
    <source>
        <dbReference type="EMBL" id="KAF9748966.1"/>
    </source>
</evidence>
<dbReference type="SMART" id="SM00271">
    <property type="entry name" value="DnaJ"/>
    <property type="match status" value="1"/>
</dbReference>
<feature type="region of interest" description="Disordered" evidence="1">
    <location>
        <begin position="83"/>
        <end position="125"/>
    </location>
</feature>
<dbReference type="PRINTS" id="PR00625">
    <property type="entry name" value="JDOMAIN"/>
</dbReference>
<comment type="caution">
    <text evidence="3">The sequence shown here is derived from an EMBL/GenBank/DDBJ whole genome shotgun (WGS) entry which is preliminary data.</text>
</comment>
<dbReference type="InterPro" id="IPR018253">
    <property type="entry name" value="DnaJ_domain_CS"/>
</dbReference>
<dbReference type="AlphaFoldDB" id="A0A8H7MZP5"/>
<dbReference type="PROSITE" id="PS00636">
    <property type="entry name" value="DNAJ_1"/>
    <property type="match status" value="1"/>
</dbReference>
<proteinExistence type="predicted"/>
<dbReference type="CDD" id="cd06257">
    <property type="entry name" value="DnaJ"/>
    <property type="match status" value="1"/>
</dbReference>
<evidence type="ECO:0000313" key="4">
    <source>
        <dbReference type="Proteomes" id="UP000616885"/>
    </source>
</evidence>
<gene>
    <name evidence="3" type="ORF">IM811_016761</name>
</gene>
<evidence type="ECO:0000259" key="2">
    <source>
        <dbReference type="PROSITE" id="PS50076"/>
    </source>
</evidence>
<dbReference type="Gene3D" id="1.10.287.110">
    <property type="entry name" value="DnaJ domain"/>
    <property type="match status" value="1"/>
</dbReference>
<accession>A0A8H7MZP5</accession>
<feature type="domain" description="J" evidence="2">
    <location>
        <begin position="6"/>
        <end position="74"/>
    </location>
</feature>
<dbReference type="SUPFAM" id="SSF46565">
    <property type="entry name" value="Chaperone J-domain"/>
    <property type="match status" value="1"/>
</dbReference>
<dbReference type="InterPro" id="IPR050817">
    <property type="entry name" value="DjlA_DnaK_co-chaperone"/>
</dbReference>
<organism evidence="3 4">
    <name type="scientific">Bionectria ochroleuca</name>
    <name type="common">Gliocladium roseum</name>
    <dbReference type="NCBI Taxonomy" id="29856"/>
    <lineage>
        <taxon>Eukaryota</taxon>
        <taxon>Fungi</taxon>
        <taxon>Dikarya</taxon>
        <taxon>Ascomycota</taxon>
        <taxon>Pezizomycotina</taxon>
        <taxon>Sordariomycetes</taxon>
        <taxon>Hypocreomycetidae</taxon>
        <taxon>Hypocreales</taxon>
        <taxon>Bionectriaceae</taxon>
        <taxon>Clonostachys</taxon>
    </lineage>
</organism>
<feature type="compositionally biased region" description="Polar residues" evidence="1">
    <location>
        <begin position="83"/>
        <end position="99"/>
    </location>
</feature>
<dbReference type="InterPro" id="IPR036869">
    <property type="entry name" value="J_dom_sf"/>
</dbReference>
<reference evidence="3" key="1">
    <citation type="submission" date="2020-10" db="EMBL/GenBank/DDBJ databases">
        <title>High-Quality Genome Resource of Clonostachys rosea strain S41 by Oxford Nanopore Long-Read Sequencing.</title>
        <authorList>
            <person name="Wang H."/>
        </authorList>
    </citation>
    <scope>NUCLEOTIDE SEQUENCE</scope>
    <source>
        <strain evidence="3">S41</strain>
    </source>
</reference>
<protein>
    <recommendedName>
        <fullName evidence="2">J domain-containing protein</fullName>
    </recommendedName>
</protein>
<dbReference type="EMBL" id="JADCTT010000008">
    <property type="protein sequence ID" value="KAF9748966.1"/>
    <property type="molecule type" value="Genomic_DNA"/>
</dbReference>
<dbReference type="Proteomes" id="UP000616885">
    <property type="component" value="Unassembled WGS sequence"/>
</dbReference>
<dbReference type="PANTHER" id="PTHR24074">
    <property type="entry name" value="CO-CHAPERONE PROTEIN DJLA"/>
    <property type="match status" value="1"/>
</dbReference>
<dbReference type="Pfam" id="PF00226">
    <property type="entry name" value="DnaJ"/>
    <property type="match status" value="1"/>
</dbReference>
<sequence>MSPLPDHYAILGVAKDAQIPEIRSAHRKLVLKCHPDKVQDPTLKAEKQDEFQKVQTAYEVLSNEKERRRYDDSLRLAELKAQLQNKANSSAPESTTSRFLNLGHPTSRPLDPQMSGCSPRTRPRV</sequence>
<evidence type="ECO:0000256" key="1">
    <source>
        <dbReference type="SAM" id="MobiDB-lite"/>
    </source>
</evidence>